<dbReference type="PROSITE" id="PS00211">
    <property type="entry name" value="ABC_TRANSPORTER_1"/>
    <property type="match status" value="1"/>
</dbReference>
<dbReference type="EC" id="7.2.2.11" evidence="10"/>
<evidence type="ECO:0000256" key="7">
    <source>
        <dbReference type="ARBA" id="ARBA00023065"/>
    </source>
</evidence>
<evidence type="ECO:0000256" key="9">
    <source>
        <dbReference type="ARBA" id="ARBA00038669"/>
    </source>
</evidence>
<dbReference type="GO" id="GO:0015413">
    <property type="term" value="F:ABC-type nickel transporter activity"/>
    <property type="evidence" value="ECO:0007669"/>
    <property type="project" value="UniProtKB-EC"/>
</dbReference>
<organism evidence="15 16">
    <name type="scientific">Halovenus rubra</name>
    <dbReference type="NCBI Taxonomy" id="869890"/>
    <lineage>
        <taxon>Archaea</taxon>
        <taxon>Methanobacteriati</taxon>
        <taxon>Methanobacteriota</taxon>
        <taxon>Stenosarchaea group</taxon>
        <taxon>Halobacteria</taxon>
        <taxon>Halobacteriales</taxon>
        <taxon>Haloarculaceae</taxon>
        <taxon>Halovenus</taxon>
    </lineage>
</organism>
<accession>A0ABD5X517</accession>
<evidence type="ECO:0000256" key="1">
    <source>
        <dbReference type="ARBA" id="ARBA00004202"/>
    </source>
</evidence>
<comment type="caution">
    <text evidence="15">The sequence shown here is derived from an EMBL/GenBank/DDBJ whole genome shotgun (WGS) entry which is preliminary data.</text>
</comment>
<dbReference type="RefSeq" id="WP_267636114.1">
    <property type="nucleotide sequence ID" value="NZ_JAODIY010000004.1"/>
</dbReference>
<evidence type="ECO:0000256" key="3">
    <source>
        <dbReference type="ARBA" id="ARBA00022475"/>
    </source>
</evidence>
<protein>
    <recommendedName>
        <fullName evidence="11">Nickel import system ATP-binding protein NikD</fullName>
        <ecNumber evidence="10">7.2.2.11</ecNumber>
    </recommendedName>
</protein>
<dbReference type="PANTHER" id="PTHR43297">
    <property type="entry name" value="OLIGOPEPTIDE TRANSPORT ATP-BINDING PROTEIN APPD"/>
    <property type="match status" value="1"/>
</dbReference>
<evidence type="ECO:0000256" key="2">
    <source>
        <dbReference type="ARBA" id="ARBA00022448"/>
    </source>
</evidence>
<evidence type="ECO:0000256" key="11">
    <source>
        <dbReference type="ARBA" id="ARBA00044143"/>
    </source>
</evidence>
<keyword evidence="7" id="KW-0406">Ion transport</keyword>
<evidence type="ECO:0000256" key="5">
    <source>
        <dbReference type="ARBA" id="ARBA00022840"/>
    </source>
</evidence>
<dbReference type="Gene3D" id="3.40.50.300">
    <property type="entry name" value="P-loop containing nucleotide triphosphate hydrolases"/>
    <property type="match status" value="1"/>
</dbReference>
<evidence type="ECO:0000256" key="4">
    <source>
        <dbReference type="ARBA" id="ARBA00022741"/>
    </source>
</evidence>
<keyword evidence="8" id="KW-0472">Membrane</keyword>
<sequence length="455" mass="50089">MSIETTTQDQRSNEKPLIDVRNLQTAFFTDKETIRAVDGISVNIDAGETVGIVGESGSGKSVTARSIMGLVEKPGQILKGSSARFHQLETVKAYASEFSDHTVEVSQLRDQHNPQDLLDRIQSDISPETFDRDNRSDITLTDILAAGYGDKLGITSERDCVFITGRSGNRPENITSGFIELTRLEGEMQRKMRGGRITMVFQDPLTSLNPVFTVGNQIKEALDLHRGLTGEEATREAVELLEAVGIPDAGRRVDEYPHQFSGGMRQRAVIAMALACEPELLICDEPTTALDVTIQAQILELLEEIQEERDIGIMFITHDMGVIAEVSDRVNVMYAGEVIEKADVISLFENPKHPYTRGLLQSIPGGQGGDRLQTIEGNVPTPNEPADYCRFAQRCPKAFDACDVVHPKHVEVSEQNDHTAACLLYPEEKSQAGAVSLHREKGKAGDGDRMRGEKQ</sequence>
<dbReference type="GO" id="GO:0005524">
    <property type="term" value="F:ATP binding"/>
    <property type="evidence" value="ECO:0007669"/>
    <property type="project" value="UniProtKB-KW"/>
</dbReference>
<dbReference type="Proteomes" id="UP001596414">
    <property type="component" value="Unassembled WGS sequence"/>
</dbReference>
<comment type="subunit">
    <text evidence="9">The complex is composed of two ATP-binding proteins (NikD and NikE), two transmembrane proteins (NikB and NikC) and a solute-binding protein (NikA).</text>
</comment>
<dbReference type="InterPro" id="IPR013563">
    <property type="entry name" value="Oligopep_ABC_C"/>
</dbReference>
<comment type="subcellular location">
    <subcellularLocation>
        <location evidence="1">Cell membrane</location>
        <topology evidence="1">Peripheral membrane protein</topology>
    </subcellularLocation>
</comment>
<evidence type="ECO:0000256" key="6">
    <source>
        <dbReference type="ARBA" id="ARBA00022967"/>
    </source>
</evidence>
<dbReference type="InterPro" id="IPR050388">
    <property type="entry name" value="ABC_Ni/Peptide_Import"/>
</dbReference>
<evidence type="ECO:0000256" key="8">
    <source>
        <dbReference type="ARBA" id="ARBA00023136"/>
    </source>
</evidence>
<reference evidence="15 16" key="1">
    <citation type="journal article" date="2014" name="Int. J. Syst. Evol. Microbiol.">
        <title>Complete genome sequence of Corynebacterium casei LMG S-19264T (=DSM 44701T), isolated from a smear-ripened cheese.</title>
        <authorList>
            <consortium name="US DOE Joint Genome Institute (JGI-PGF)"/>
            <person name="Walter F."/>
            <person name="Albersmeier A."/>
            <person name="Kalinowski J."/>
            <person name="Ruckert C."/>
        </authorList>
    </citation>
    <scope>NUCLEOTIDE SEQUENCE [LARGE SCALE GENOMIC DNA]</scope>
    <source>
        <strain evidence="15 16">CGMCC 4.7215</strain>
    </source>
</reference>
<dbReference type="SUPFAM" id="SSF52540">
    <property type="entry name" value="P-loop containing nucleoside triphosphate hydrolases"/>
    <property type="match status" value="2"/>
</dbReference>
<evidence type="ECO:0000313" key="15">
    <source>
        <dbReference type="EMBL" id="MFC7125112.1"/>
    </source>
</evidence>
<dbReference type="InterPro" id="IPR027417">
    <property type="entry name" value="P-loop_NTPase"/>
</dbReference>
<keyword evidence="4" id="KW-0547">Nucleotide-binding</keyword>
<keyword evidence="2" id="KW-0813">Transport</keyword>
<dbReference type="Pfam" id="PF00005">
    <property type="entry name" value="ABC_tran"/>
    <property type="match status" value="2"/>
</dbReference>
<evidence type="ECO:0000256" key="10">
    <source>
        <dbReference type="ARBA" id="ARBA00039098"/>
    </source>
</evidence>
<name>A0ABD5X517_9EURY</name>
<dbReference type="SMART" id="SM00382">
    <property type="entry name" value="AAA"/>
    <property type="match status" value="1"/>
</dbReference>
<keyword evidence="3" id="KW-1003">Cell membrane</keyword>
<evidence type="ECO:0000313" key="16">
    <source>
        <dbReference type="Proteomes" id="UP001596414"/>
    </source>
</evidence>
<dbReference type="PANTHER" id="PTHR43297:SF13">
    <property type="entry name" value="NICKEL ABC TRANSPORTER, ATP-BINDING PROTEIN"/>
    <property type="match status" value="1"/>
</dbReference>
<dbReference type="PROSITE" id="PS50893">
    <property type="entry name" value="ABC_TRANSPORTER_2"/>
    <property type="match status" value="1"/>
</dbReference>
<keyword evidence="5 15" id="KW-0067">ATP-binding</keyword>
<dbReference type="NCBIfam" id="TIGR01727">
    <property type="entry name" value="oligo_HPY"/>
    <property type="match status" value="1"/>
</dbReference>
<keyword evidence="6" id="KW-1278">Translocase</keyword>
<evidence type="ECO:0000256" key="12">
    <source>
        <dbReference type="ARBA" id="ARBA00048610"/>
    </source>
</evidence>
<dbReference type="InterPro" id="IPR003593">
    <property type="entry name" value="AAA+_ATPase"/>
</dbReference>
<dbReference type="InterPro" id="IPR017871">
    <property type="entry name" value="ABC_transporter-like_CS"/>
</dbReference>
<dbReference type="InterPro" id="IPR003439">
    <property type="entry name" value="ABC_transporter-like_ATP-bd"/>
</dbReference>
<feature type="region of interest" description="Disordered" evidence="13">
    <location>
        <begin position="431"/>
        <end position="455"/>
    </location>
</feature>
<feature type="compositionally biased region" description="Basic and acidic residues" evidence="13">
    <location>
        <begin position="437"/>
        <end position="455"/>
    </location>
</feature>
<evidence type="ECO:0000259" key="14">
    <source>
        <dbReference type="PROSITE" id="PS50893"/>
    </source>
</evidence>
<evidence type="ECO:0000256" key="13">
    <source>
        <dbReference type="SAM" id="MobiDB-lite"/>
    </source>
</evidence>
<feature type="domain" description="ABC transporter" evidence="14">
    <location>
        <begin position="18"/>
        <end position="360"/>
    </location>
</feature>
<dbReference type="EMBL" id="JBHSZQ010000004">
    <property type="protein sequence ID" value="MFC7125112.1"/>
    <property type="molecule type" value="Genomic_DNA"/>
</dbReference>
<dbReference type="CDD" id="cd03257">
    <property type="entry name" value="ABC_NikE_OppD_transporters"/>
    <property type="match status" value="1"/>
</dbReference>
<proteinExistence type="predicted"/>
<dbReference type="AlphaFoldDB" id="A0ABD5X517"/>
<gene>
    <name evidence="15" type="ORF">ACFQJ7_03530</name>
</gene>
<comment type="catalytic activity">
    <reaction evidence="12">
        <text>Ni(2+)(out) + ATP + H2O = Ni(2+)(in) + ADP + phosphate + H(+)</text>
        <dbReference type="Rhea" id="RHEA:15557"/>
        <dbReference type="ChEBI" id="CHEBI:15377"/>
        <dbReference type="ChEBI" id="CHEBI:15378"/>
        <dbReference type="ChEBI" id="CHEBI:30616"/>
        <dbReference type="ChEBI" id="CHEBI:43474"/>
        <dbReference type="ChEBI" id="CHEBI:49786"/>
        <dbReference type="ChEBI" id="CHEBI:456216"/>
        <dbReference type="EC" id="7.2.2.11"/>
    </reaction>
    <physiologicalReaction direction="left-to-right" evidence="12">
        <dbReference type="Rhea" id="RHEA:15558"/>
    </physiologicalReaction>
</comment>
<dbReference type="Pfam" id="PF08352">
    <property type="entry name" value="oligo_HPY"/>
    <property type="match status" value="1"/>
</dbReference>
<dbReference type="GO" id="GO:0005886">
    <property type="term" value="C:plasma membrane"/>
    <property type="evidence" value="ECO:0007669"/>
    <property type="project" value="UniProtKB-SubCell"/>
</dbReference>
<dbReference type="FunFam" id="3.40.50.300:FF:000016">
    <property type="entry name" value="Oligopeptide ABC transporter ATP-binding component"/>
    <property type="match status" value="1"/>
</dbReference>